<dbReference type="SUPFAM" id="SSF54695">
    <property type="entry name" value="POZ domain"/>
    <property type="match status" value="1"/>
</dbReference>
<dbReference type="Proteomes" id="UP001642540">
    <property type="component" value="Unassembled WGS sequence"/>
</dbReference>
<keyword evidence="5" id="KW-1185">Reference proteome</keyword>
<feature type="compositionally biased region" description="Basic residues" evidence="2">
    <location>
        <begin position="152"/>
        <end position="163"/>
    </location>
</feature>
<organism evidence="4 5">
    <name type="scientific">Orchesella dallaii</name>
    <dbReference type="NCBI Taxonomy" id="48710"/>
    <lineage>
        <taxon>Eukaryota</taxon>
        <taxon>Metazoa</taxon>
        <taxon>Ecdysozoa</taxon>
        <taxon>Arthropoda</taxon>
        <taxon>Hexapoda</taxon>
        <taxon>Collembola</taxon>
        <taxon>Entomobryomorpha</taxon>
        <taxon>Entomobryoidea</taxon>
        <taxon>Orchesellidae</taxon>
        <taxon>Orchesellinae</taxon>
        <taxon>Orchesella</taxon>
    </lineage>
</organism>
<evidence type="ECO:0000256" key="2">
    <source>
        <dbReference type="SAM" id="MobiDB-lite"/>
    </source>
</evidence>
<dbReference type="SMART" id="SM00225">
    <property type="entry name" value="BTB"/>
    <property type="match status" value="1"/>
</dbReference>
<dbReference type="EMBL" id="CAXLJM020000039">
    <property type="protein sequence ID" value="CAL8108162.1"/>
    <property type="molecule type" value="Genomic_DNA"/>
</dbReference>
<dbReference type="InterPro" id="IPR051095">
    <property type="entry name" value="Dros_DevTransReg"/>
</dbReference>
<comment type="caution">
    <text evidence="4">The sequence shown here is derived from an EMBL/GenBank/DDBJ whole genome shotgun (WGS) entry which is preliminary data.</text>
</comment>
<feature type="region of interest" description="Disordered" evidence="2">
    <location>
        <begin position="270"/>
        <end position="325"/>
    </location>
</feature>
<dbReference type="InterPro" id="IPR000210">
    <property type="entry name" value="BTB/POZ_dom"/>
</dbReference>
<dbReference type="PANTHER" id="PTHR23110:SF99">
    <property type="entry name" value="BROAD-COMPLEX CORE PROTEIN ISOFORM 6"/>
    <property type="match status" value="1"/>
</dbReference>
<proteinExistence type="predicted"/>
<feature type="compositionally biased region" description="Polar residues" evidence="2">
    <location>
        <begin position="201"/>
        <end position="211"/>
    </location>
</feature>
<evidence type="ECO:0000259" key="3">
    <source>
        <dbReference type="PROSITE" id="PS50097"/>
    </source>
</evidence>
<evidence type="ECO:0000313" key="4">
    <source>
        <dbReference type="EMBL" id="CAL8108162.1"/>
    </source>
</evidence>
<dbReference type="CDD" id="cd18315">
    <property type="entry name" value="BTB_POZ_BAB-like"/>
    <property type="match status" value="1"/>
</dbReference>
<dbReference type="PANTHER" id="PTHR23110">
    <property type="entry name" value="BTB DOMAIN TRANSCRIPTION FACTOR"/>
    <property type="match status" value="1"/>
</dbReference>
<keyword evidence="1" id="KW-0539">Nucleus</keyword>
<feature type="compositionally biased region" description="Acidic residues" evidence="2">
    <location>
        <begin position="212"/>
        <end position="229"/>
    </location>
</feature>
<gene>
    <name evidence="4" type="ORF">ODALV1_LOCUS12894</name>
</gene>
<feature type="domain" description="BTB" evidence="3">
    <location>
        <begin position="36"/>
        <end position="105"/>
    </location>
</feature>
<dbReference type="Gene3D" id="3.30.710.10">
    <property type="entry name" value="Potassium Channel Kv1.1, Chain A"/>
    <property type="match status" value="1"/>
</dbReference>
<dbReference type="InterPro" id="IPR011333">
    <property type="entry name" value="SKP1/BTB/POZ_sf"/>
</dbReference>
<name>A0ABP1QR85_9HEXA</name>
<dbReference type="Pfam" id="PF00651">
    <property type="entry name" value="BTB"/>
    <property type="match status" value="1"/>
</dbReference>
<accession>A0ABP1QR85</accession>
<feature type="region of interest" description="Disordered" evidence="2">
    <location>
        <begin position="128"/>
        <end position="229"/>
    </location>
</feature>
<dbReference type="PROSITE" id="PS50097">
    <property type="entry name" value="BTB"/>
    <property type="match status" value="1"/>
</dbReference>
<evidence type="ECO:0000256" key="1">
    <source>
        <dbReference type="ARBA" id="ARBA00023242"/>
    </source>
</evidence>
<protein>
    <recommendedName>
        <fullName evidence="3">BTB domain-containing protein</fullName>
    </recommendedName>
</protein>
<evidence type="ECO:0000313" key="5">
    <source>
        <dbReference type="Proteomes" id="UP001642540"/>
    </source>
</evidence>
<reference evidence="4 5" key="1">
    <citation type="submission" date="2024-08" db="EMBL/GenBank/DDBJ databases">
        <authorList>
            <person name="Cucini C."/>
            <person name="Frati F."/>
        </authorList>
    </citation>
    <scope>NUCLEOTIDE SEQUENCE [LARGE SCALE GENOMIC DNA]</scope>
</reference>
<sequence>MDTQKSFSFNWGSQQSHILDGLKTLAVGELNSVFLTDVTLACEGHYIEAHRLVLSLCSSFFKELFSQNERISDKAHGIVILSHVSAKDLRYMLQFMYQGAVQVPQKDVDSFLESGRLLKVEGLEGTGRVGVGISDSTPRTSVPPHSKPCPRSAKRKKRRRSSASKHSCASSDEEVVTDKKKACPTTATNPQPPPNIKLESNESAPHYSSFQDVDDHDNDNDDEGGMMLDDFGDAGDSDIGGGVVEFCSEIETATSSTPAPASCLAGQRTIISVKRRPGRPRLDGSIAPPPKYESDSSSSSGDDDSSDYDSSSTVDYIDAPPSKKRMRRPRIQHSWILLKTFTTFEEAKADLQVKKQYSMRRKQPLSNGVKHFYECREGKDCLVKACVFERNDMETNVVELYKNDREHNHDGCEKQGLTVETKNRIHQLWASGVRKPKAIMQVLKKEGKDPKLSQLASYIQYNIRSKINSLSMNKA</sequence>